<protein>
    <submittedName>
        <fullName evidence="1">Uncharacterized protein</fullName>
    </submittedName>
</protein>
<reference evidence="1" key="1">
    <citation type="submission" date="2020-05" db="EMBL/GenBank/DDBJ databases">
        <title>Large-scale comparative analyses of tick genomes elucidate their genetic diversity and vector capacities.</title>
        <authorList>
            <person name="Jia N."/>
            <person name="Wang J."/>
            <person name="Shi W."/>
            <person name="Du L."/>
            <person name="Sun Y."/>
            <person name="Zhan W."/>
            <person name="Jiang J."/>
            <person name="Wang Q."/>
            <person name="Zhang B."/>
            <person name="Ji P."/>
            <person name="Sakyi L.B."/>
            <person name="Cui X."/>
            <person name="Yuan T."/>
            <person name="Jiang B."/>
            <person name="Yang W."/>
            <person name="Lam T.T.-Y."/>
            <person name="Chang Q."/>
            <person name="Ding S."/>
            <person name="Wang X."/>
            <person name="Zhu J."/>
            <person name="Ruan X."/>
            <person name="Zhao L."/>
            <person name="Wei J."/>
            <person name="Que T."/>
            <person name="Du C."/>
            <person name="Cheng J."/>
            <person name="Dai P."/>
            <person name="Han X."/>
            <person name="Huang E."/>
            <person name="Gao Y."/>
            <person name="Liu J."/>
            <person name="Shao H."/>
            <person name="Ye R."/>
            <person name="Li L."/>
            <person name="Wei W."/>
            <person name="Wang X."/>
            <person name="Wang C."/>
            <person name="Yang T."/>
            <person name="Huo Q."/>
            <person name="Li W."/>
            <person name="Guo W."/>
            <person name="Chen H."/>
            <person name="Zhou L."/>
            <person name="Ni X."/>
            <person name="Tian J."/>
            <person name="Zhou Y."/>
            <person name="Sheng Y."/>
            <person name="Liu T."/>
            <person name="Pan Y."/>
            <person name="Xia L."/>
            <person name="Li J."/>
            <person name="Zhao F."/>
            <person name="Cao W."/>
        </authorList>
    </citation>
    <scope>NUCLEOTIDE SEQUENCE</scope>
    <source>
        <strain evidence="1">Hyas-2018</strain>
    </source>
</reference>
<organism evidence="1 2">
    <name type="scientific">Hyalomma asiaticum</name>
    <name type="common">Tick</name>
    <dbReference type="NCBI Taxonomy" id="266040"/>
    <lineage>
        <taxon>Eukaryota</taxon>
        <taxon>Metazoa</taxon>
        <taxon>Ecdysozoa</taxon>
        <taxon>Arthropoda</taxon>
        <taxon>Chelicerata</taxon>
        <taxon>Arachnida</taxon>
        <taxon>Acari</taxon>
        <taxon>Parasitiformes</taxon>
        <taxon>Ixodida</taxon>
        <taxon>Ixodoidea</taxon>
        <taxon>Ixodidae</taxon>
        <taxon>Hyalomminae</taxon>
        <taxon>Hyalomma</taxon>
    </lineage>
</organism>
<proteinExistence type="predicted"/>
<name>A0ACB7SRS1_HYAAI</name>
<evidence type="ECO:0000313" key="2">
    <source>
        <dbReference type="Proteomes" id="UP000821845"/>
    </source>
</evidence>
<keyword evidence="2" id="KW-1185">Reference proteome</keyword>
<dbReference type="EMBL" id="CM023483">
    <property type="protein sequence ID" value="KAH6936629.1"/>
    <property type="molecule type" value="Genomic_DNA"/>
</dbReference>
<gene>
    <name evidence="1" type="ORF">HPB50_020353</name>
</gene>
<dbReference type="Proteomes" id="UP000821845">
    <property type="component" value="Chromosome 3"/>
</dbReference>
<accession>A0ACB7SRS1</accession>
<comment type="caution">
    <text evidence="1">The sequence shown here is derived from an EMBL/GenBank/DDBJ whole genome shotgun (WGS) entry which is preliminary data.</text>
</comment>
<sequence>MQCASLRVVQIAAVIMIVFGLITKESMFVLSIPTPIVGGLLLVLLSILAGVGLAHLRYVDLTSSRNVFIVGVSLASGIVIPMHVGPANDFVMTRKFSSAVPLRTISYRGSPASRIWESFAPARLCIRKTPEDRWWLGITGS</sequence>
<evidence type="ECO:0000313" key="1">
    <source>
        <dbReference type="EMBL" id="KAH6936629.1"/>
    </source>
</evidence>